<dbReference type="Gene3D" id="3.30.1490.20">
    <property type="entry name" value="ATP-grasp fold, A domain"/>
    <property type="match status" value="1"/>
</dbReference>
<dbReference type="Gene3D" id="3.40.50.720">
    <property type="entry name" value="NAD(P)-binding Rossmann-like Domain"/>
    <property type="match status" value="1"/>
</dbReference>
<evidence type="ECO:0000313" key="7">
    <source>
        <dbReference type="EMBL" id="MET7015409.1"/>
    </source>
</evidence>
<dbReference type="Pfam" id="PF13380">
    <property type="entry name" value="CoA_binding_2"/>
    <property type="match status" value="1"/>
</dbReference>
<dbReference type="InterPro" id="IPR000182">
    <property type="entry name" value="GNAT_dom"/>
</dbReference>
<dbReference type="Proteomes" id="UP001549691">
    <property type="component" value="Unassembled WGS sequence"/>
</dbReference>
<dbReference type="PROSITE" id="PS50975">
    <property type="entry name" value="ATP_GRASP"/>
    <property type="match status" value="1"/>
</dbReference>
<dbReference type="InterPro" id="IPR043938">
    <property type="entry name" value="Ligase_CoA_dom"/>
</dbReference>
<keyword evidence="3 4" id="KW-0067">ATP-binding</keyword>
<feature type="domain" description="N-acetyltransferase" evidence="6">
    <location>
        <begin position="738"/>
        <end position="898"/>
    </location>
</feature>
<organism evidence="7 8">
    <name type="scientific">Uliginosibacterium flavum</name>
    <dbReference type="NCBI Taxonomy" id="1396831"/>
    <lineage>
        <taxon>Bacteria</taxon>
        <taxon>Pseudomonadati</taxon>
        <taxon>Pseudomonadota</taxon>
        <taxon>Betaproteobacteria</taxon>
        <taxon>Rhodocyclales</taxon>
        <taxon>Zoogloeaceae</taxon>
        <taxon>Uliginosibacterium</taxon>
    </lineage>
</organism>
<dbReference type="PANTHER" id="PTHR43334:SF1">
    <property type="entry name" value="3-HYDROXYPROPIONATE--COA LIGASE [ADP-FORMING]"/>
    <property type="match status" value="1"/>
</dbReference>
<dbReference type="SUPFAM" id="SSF56059">
    <property type="entry name" value="Glutathione synthetase ATP-binding domain-like"/>
    <property type="match status" value="1"/>
</dbReference>
<dbReference type="CDD" id="cd04301">
    <property type="entry name" value="NAT_SF"/>
    <property type="match status" value="1"/>
</dbReference>
<reference evidence="7 8" key="1">
    <citation type="submission" date="2024-07" db="EMBL/GenBank/DDBJ databases">
        <title>Uliginosibacterium flavum JJ3220;KACC:17644.</title>
        <authorList>
            <person name="Kim M.K."/>
        </authorList>
    </citation>
    <scope>NUCLEOTIDE SEQUENCE [LARGE SCALE GENOMIC DNA]</scope>
    <source>
        <strain evidence="7 8">KACC:17644</strain>
    </source>
</reference>
<keyword evidence="8" id="KW-1185">Reference proteome</keyword>
<dbReference type="Gene3D" id="3.40.630.30">
    <property type="match status" value="1"/>
</dbReference>
<dbReference type="Pfam" id="PF13549">
    <property type="entry name" value="ATP-grasp_5"/>
    <property type="match status" value="1"/>
</dbReference>
<evidence type="ECO:0000256" key="4">
    <source>
        <dbReference type="PROSITE-ProRule" id="PRU00409"/>
    </source>
</evidence>
<keyword evidence="7" id="KW-0012">Acyltransferase</keyword>
<dbReference type="RefSeq" id="WP_354601868.1">
    <property type="nucleotide sequence ID" value="NZ_JBEWZI010000016.1"/>
</dbReference>
<keyword evidence="1" id="KW-0436">Ligase</keyword>
<dbReference type="SMART" id="SM00881">
    <property type="entry name" value="CoA_binding"/>
    <property type="match status" value="1"/>
</dbReference>
<dbReference type="EMBL" id="JBEWZI010000016">
    <property type="protein sequence ID" value="MET7015409.1"/>
    <property type="molecule type" value="Genomic_DNA"/>
</dbReference>
<evidence type="ECO:0000256" key="3">
    <source>
        <dbReference type="ARBA" id="ARBA00022840"/>
    </source>
</evidence>
<dbReference type="PROSITE" id="PS51186">
    <property type="entry name" value="GNAT"/>
    <property type="match status" value="1"/>
</dbReference>
<dbReference type="InterPro" id="IPR011761">
    <property type="entry name" value="ATP-grasp"/>
</dbReference>
<name>A0ABV2TNC4_9RHOO</name>
<dbReference type="SUPFAM" id="SSF55729">
    <property type="entry name" value="Acyl-CoA N-acyltransferases (Nat)"/>
    <property type="match status" value="1"/>
</dbReference>
<dbReference type="PANTHER" id="PTHR43334">
    <property type="entry name" value="ACETATE--COA LIGASE [ADP-FORMING]"/>
    <property type="match status" value="1"/>
</dbReference>
<dbReference type="Gene3D" id="3.40.50.261">
    <property type="entry name" value="Succinyl-CoA synthetase domains"/>
    <property type="match status" value="2"/>
</dbReference>
<dbReference type="InterPro" id="IPR036291">
    <property type="entry name" value="NAD(P)-bd_dom_sf"/>
</dbReference>
<evidence type="ECO:0000256" key="2">
    <source>
        <dbReference type="ARBA" id="ARBA00022741"/>
    </source>
</evidence>
<dbReference type="InterPro" id="IPR016181">
    <property type="entry name" value="Acyl_CoA_acyltransferase"/>
</dbReference>
<dbReference type="SUPFAM" id="SSF52210">
    <property type="entry name" value="Succinyl-CoA synthetase domains"/>
    <property type="match status" value="2"/>
</dbReference>
<dbReference type="Gene3D" id="3.30.470.20">
    <property type="entry name" value="ATP-grasp fold, B domain"/>
    <property type="match status" value="1"/>
</dbReference>
<dbReference type="InterPro" id="IPR016102">
    <property type="entry name" value="Succinyl-CoA_synth-like"/>
</dbReference>
<gene>
    <name evidence="7" type="ORF">ABXR19_14560</name>
</gene>
<evidence type="ECO:0000313" key="8">
    <source>
        <dbReference type="Proteomes" id="UP001549691"/>
    </source>
</evidence>
<dbReference type="SUPFAM" id="SSF51735">
    <property type="entry name" value="NAD(P)-binding Rossmann-fold domains"/>
    <property type="match status" value="1"/>
</dbReference>
<feature type="domain" description="ATP-grasp" evidence="5">
    <location>
        <begin position="497"/>
        <end position="540"/>
    </location>
</feature>
<evidence type="ECO:0000256" key="1">
    <source>
        <dbReference type="ARBA" id="ARBA00022598"/>
    </source>
</evidence>
<dbReference type="InterPro" id="IPR051538">
    <property type="entry name" value="Acyl-CoA_Synth/Transferase"/>
</dbReference>
<dbReference type="InterPro" id="IPR013815">
    <property type="entry name" value="ATP_grasp_subdomain_1"/>
</dbReference>
<keyword evidence="7" id="KW-0808">Transferase</keyword>
<sequence>MDEKHYLSPLFEPRSVAIIGATERENALGAILVANMLAAGYKGTLYAVNPKYQSVQGVPCFAEIGEVPGRVDLAVIVTPAGTVPGLIDECGQAGVRVAAVLSAGFGESGGVGVDLENEVVRIARQYGMRILGPNSLGVARPLLGLNATFASSGALSGSIGFVSQSGALCAAVLDYAGPNQVGFSTVVSLGSSAELDFGEILDYLVWDFRTEAILVYIEGIRDARRFLSALRAAARMKPVMVLKVGRHPVGARAAHAHTGSAAGDDAVFDAALRRSGVVRLSTLTQLLSNLKGLFVHFRPRGKRLAIITNGGGPGVMAADRAGDLGIVMARLAPETIARLEKILPTHWSRENPVDLIGDSSPERYARALEALLVDDNVDGILCLLSPLAMSQPSEVARRVVELSKGSDKPILTCWLGDDACLEAREIFRVAKIPSLRTPESAVDVFSHISSYYRNQQLLTQVPGPLEYEKAPMRELAIGLIDAALSERRTVLRRHEALALLAAFHIPTAAMRVVHSEAEAEKAATQLGFPISLRPNAALAGTRLQHLAARHDLLSHVGLHLAWAELTTQITQDLPEALAAGMCVEPTYHSPYARELMLRVWRDPVFGPVIGFGERSLDPNYWPDRAVALPPLNAFLVRDLLHDTHAERMLGPLEGMPAADFEALEHLLLRVSDLICEMPMLRSLEINPLYVDDRGVLAAEARIEIGRNARQNARYEHMAIHPYPTNLVWAWQLKDGTPVTIRPIKPEDAEMNQGFVRALSPETKYFRYMSALRELSPSLLSKLTLIDYDREMAFIATSLENGQEKQLGVSRFNTNPDGTSCEFAIVVADAYQHSGLGRRMMEAIISTAQQRGLVTMKGEFLASNDRMLRFVERIGFVLHTDPEDKTLKHGTLELAKARISA</sequence>
<dbReference type="InterPro" id="IPR032875">
    <property type="entry name" value="Succ_CoA_lig_flav_dom"/>
</dbReference>
<protein>
    <submittedName>
        <fullName evidence="7">GNAT family N-acetyltransferase</fullName>
        <ecNumber evidence="7">2.3.1.-</ecNumber>
    </submittedName>
</protein>
<evidence type="ECO:0000259" key="5">
    <source>
        <dbReference type="PROSITE" id="PS50975"/>
    </source>
</evidence>
<accession>A0ABV2TNC4</accession>
<dbReference type="GO" id="GO:0016746">
    <property type="term" value="F:acyltransferase activity"/>
    <property type="evidence" value="ECO:0007669"/>
    <property type="project" value="UniProtKB-KW"/>
</dbReference>
<keyword evidence="2 4" id="KW-0547">Nucleotide-binding</keyword>
<dbReference type="Pfam" id="PF13607">
    <property type="entry name" value="Succ_CoA_lig"/>
    <property type="match status" value="1"/>
</dbReference>
<evidence type="ECO:0000259" key="6">
    <source>
        <dbReference type="PROSITE" id="PS51186"/>
    </source>
</evidence>
<dbReference type="Pfam" id="PF19045">
    <property type="entry name" value="Ligase_CoA_2"/>
    <property type="match status" value="1"/>
</dbReference>
<dbReference type="EC" id="2.3.1.-" evidence="7"/>
<dbReference type="InterPro" id="IPR003781">
    <property type="entry name" value="CoA-bd"/>
</dbReference>
<dbReference type="Pfam" id="PF00583">
    <property type="entry name" value="Acetyltransf_1"/>
    <property type="match status" value="1"/>
</dbReference>
<comment type="caution">
    <text evidence="7">The sequence shown here is derived from an EMBL/GenBank/DDBJ whole genome shotgun (WGS) entry which is preliminary data.</text>
</comment>
<proteinExistence type="predicted"/>